<evidence type="ECO:0000313" key="3">
    <source>
        <dbReference type="Proteomes" id="UP001237642"/>
    </source>
</evidence>
<dbReference type="EMBL" id="JAUIZM010000001">
    <property type="protein sequence ID" value="KAK1405369.1"/>
    <property type="molecule type" value="Genomic_DNA"/>
</dbReference>
<gene>
    <name evidence="2" type="ORF">POM88_004974</name>
</gene>
<feature type="compositionally biased region" description="Basic and acidic residues" evidence="1">
    <location>
        <begin position="13"/>
        <end position="30"/>
    </location>
</feature>
<keyword evidence="3" id="KW-1185">Reference proteome</keyword>
<feature type="compositionally biased region" description="Polar residues" evidence="1">
    <location>
        <begin position="1"/>
        <end position="12"/>
    </location>
</feature>
<evidence type="ECO:0000256" key="1">
    <source>
        <dbReference type="SAM" id="MobiDB-lite"/>
    </source>
</evidence>
<dbReference type="Proteomes" id="UP001237642">
    <property type="component" value="Unassembled WGS sequence"/>
</dbReference>
<evidence type="ECO:0000313" key="2">
    <source>
        <dbReference type="EMBL" id="KAK1405369.1"/>
    </source>
</evidence>
<protein>
    <submittedName>
        <fullName evidence="2">Neurofilament medium polypeptide-like</fullName>
    </submittedName>
</protein>
<organism evidence="2 3">
    <name type="scientific">Heracleum sosnowskyi</name>
    <dbReference type="NCBI Taxonomy" id="360622"/>
    <lineage>
        <taxon>Eukaryota</taxon>
        <taxon>Viridiplantae</taxon>
        <taxon>Streptophyta</taxon>
        <taxon>Embryophyta</taxon>
        <taxon>Tracheophyta</taxon>
        <taxon>Spermatophyta</taxon>
        <taxon>Magnoliopsida</taxon>
        <taxon>eudicotyledons</taxon>
        <taxon>Gunneridae</taxon>
        <taxon>Pentapetalae</taxon>
        <taxon>asterids</taxon>
        <taxon>campanulids</taxon>
        <taxon>Apiales</taxon>
        <taxon>Apiaceae</taxon>
        <taxon>Apioideae</taxon>
        <taxon>apioid superclade</taxon>
        <taxon>Tordylieae</taxon>
        <taxon>Tordyliinae</taxon>
        <taxon>Heracleum</taxon>
    </lineage>
</organism>
<dbReference type="PANTHER" id="PTHR33871:SF1">
    <property type="entry name" value="OS05G0503100 PROTEIN"/>
    <property type="match status" value="1"/>
</dbReference>
<feature type="region of interest" description="Disordered" evidence="1">
    <location>
        <begin position="116"/>
        <end position="206"/>
    </location>
</feature>
<comment type="caution">
    <text evidence="2">The sequence shown here is derived from an EMBL/GenBank/DDBJ whole genome shotgun (WGS) entry which is preliminary data.</text>
</comment>
<dbReference type="AlphaFoldDB" id="A0AAD8JJE2"/>
<reference evidence="2" key="2">
    <citation type="submission" date="2023-05" db="EMBL/GenBank/DDBJ databases">
        <authorList>
            <person name="Schelkunov M.I."/>
        </authorList>
    </citation>
    <scope>NUCLEOTIDE SEQUENCE</scope>
    <source>
        <strain evidence="2">Hsosn_3</strain>
        <tissue evidence="2">Leaf</tissue>
    </source>
</reference>
<proteinExistence type="predicted"/>
<dbReference type="PANTHER" id="PTHR33871">
    <property type="entry name" value="OS05G0503100 PROTEIN-RELATED"/>
    <property type="match status" value="1"/>
</dbReference>
<feature type="region of interest" description="Disordered" evidence="1">
    <location>
        <begin position="1"/>
        <end position="36"/>
    </location>
</feature>
<accession>A0AAD8JJE2</accession>
<sequence>MGCCLSTTSPTKSLDEDVSTRKLPDSDVKGGAKPPGLVLEEEETVKEVLSETQTPISMAPSTSVPEIPIQLTPTLRNNKATSKVQLEPSVRFKESIKEEQEEISVVSEMYSISGSFSATTVNDGDDCGEVNQRKIHRSPAKKRSNNSRVNARAKYGGLRSLESSNSREISRGLRSPGPSSQVKSRPRPAQGRTAIVQQRSVGHRDRDWQGLVESSAQRLGSPAAVSEVMRHQRTAVSGVTRHPGDQSRVRKLEERKRIENLDGAVSRESLDNPRVSLECFIFL</sequence>
<reference evidence="2" key="1">
    <citation type="submission" date="2023-02" db="EMBL/GenBank/DDBJ databases">
        <title>Genome of toxic invasive species Heracleum sosnowskyi carries increased number of genes despite the absence of recent whole-genome duplications.</title>
        <authorList>
            <person name="Schelkunov M."/>
            <person name="Shtratnikova V."/>
            <person name="Makarenko M."/>
            <person name="Klepikova A."/>
            <person name="Omelchenko D."/>
            <person name="Novikova G."/>
            <person name="Obukhova E."/>
            <person name="Bogdanov V."/>
            <person name="Penin A."/>
            <person name="Logacheva M."/>
        </authorList>
    </citation>
    <scope>NUCLEOTIDE SEQUENCE</scope>
    <source>
        <strain evidence="2">Hsosn_3</strain>
        <tissue evidence="2">Leaf</tissue>
    </source>
</reference>
<name>A0AAD8JJE2_9APIA</name>
<feature type="compositionally biased region" description="Basic residues" evidence="1">
    <location>
        <begin position="133"/>
        <end position="145"/>
    </location>
</feature>